<dbReference type="InterPro" id="IPR048301">
    <property type="entry name" value="NucS_C"/>
</dbReference>
<gene>
    <name evidence="2" type="ORF">A6769_29240</name>
</gene>
<organism evidence="2 3">
    <name type="scientific">Nostoc punctiforme NIES-2108</name>
    <dbReference type="NCBI Taxonomy" id="1356359"/>
    <lineage>
        <taxon>Bacteria</taxon>
        <taxon>Bacillati</taxon>
        <taxon>Cyanobacteriota</taxon>
        <taxon>Cyanophyceae</taxon>
        <taxon>Nostocales</taxon>
        <taxon>Nostocaceae</taxon>
        <taxon>Nostoc</taxon>
    </lineage>
</organism>
<dbReference type="GO" id="GO:0004519">
    <property type="term" value="F:endonuclease activity"/>
    <property type="evidence" value="ECO:0007669"/>
    <property type="project" value="InterPro"/>
</dbReference>
<sequence length="345" mass="39543">MLAGEALRKTGSSWEFASEAALEDFVWDNLQQLSGLIPLKRQYAVKGEICDILALNETRQLVILELKNTQDRYVVQQLTRYYDNLLDEKPFPEQIDYSQPVRLIAIAPSFHRHNLIDRKHTKLIVDFLLFTVAPINQNFHLQLQDIDTNQTWSIPIPYQELDINTVSSNIPEPPQLLLDWLGACTGEEQQAILRLREKVIGFDGRIKEEIEGRNTIRYGRGKAKPVAELCYQSKTRKLIIFLWLPVPSSLFGNSKEVIGRIRLWTDGASVTDVGHVPEGLGKMKLQSQWDAVPREKRPHLMQSLSYKSLIPVPINWYSNLRDTCKISNSLESLIDLALGKWLART</sequence>
<feature type="domain" description="Endonuclease NucS C-terminal" evidence="1">
    <location>
        <begin position="19"/>
        <end position="88"/>
    </location>
</feature>
<proteinExistence type="predicted"/>
<evidence type="ECO:0000313" key="3">
    <source>
        <dbReference type="Proteomes" id="UP000252085"/>
    </source>
</evidence>
<dbReference type="AlphaFoldDB" id="A0A367R6I5"/>
<protein>
    <submittedName>
        <fullName evidence="2">Recombinase RecB</fullName>
    </submittedName>
</protein>
<dbReference type="Proteomes" id="UP000252085">
    <property type="component" value="Unassembled WGS sequence"/>
</dbReference>
<comment type="caution">
    <text evidence="2">The sequence shown here is derived from an EMBL/GenBank/DDBJ whole genome shotgun (WGS) entry which is preliminary data.</text>
</comment>
<dbReference type="EMBL" id="LXQE01000169">
    <property type="protein sequence ID" value="RCJ32107.1"/>
    <property type="molecule type" value="Genomic_DNA"/>
</dbReference>
<dbReference type="GO" id="GO:0003676">
    <property type="term" value="F:nucleic acid binding"/>
    <property type="evidence" value="ECO:0007669"/>
    <property type="project" value="InterPro"/>
</dbReference>
<reference evidence="2 3" key="1">
    <citation type="submission" date="2016-04" db="EMBL/GenBank/DDBJ databases">
        <authorList>
            <person name="Evans L.H."/>
            <person name="Alamgir A."/>
            <person name="Owens N."/>
            <person name="Weber N.D."/>
            <person name="Virtaneva K."/>
            <person name="Barbian K."/>
            <person name="Babar A."/>
            <person name="Rosenke K."/>
        </authorList>
    </citation>
    <scope>NUCLEOTIDE SEQUENCE [LARGE SCALE GENOMIC DNA]</scope>
    <source>
        <strain evidence="2">NIES-2108</strain>
    </source>
</reference>
<dbReference type="Gene3D" id="3.40.1350.10">
    <property type="match status" value="1"/>
</dbReference>
<dbReference type="Pfam" id="PF01939">
    <property type="entry name" value="NucS_C"/>
    <property type="match status" value="1"/>
</dbReference>
<name>A0A367R6I5_NOSPU</name>
<evidence type="ECO:0000259" key="1">
    <source>
        <dbReference type="Pfam" id="PF01939"/>
    </source>
</evidence>
<evidence type="ECO:0000313" key="2">
    <source>
        <dbReference type="EMBL" id="RCJ32107.1"/>
    </source>
</evidence>
<dbReference type="InterPro" id="IPR011856">
    <property type="entry name" value="tRNA_endonuc-like_dom_sf"/>
</dbReference>
<accession>A0A367R6I5</accession>